<dbReference type="Gene3D" id="3.60.21.10">
    <property type="match status" value="1"/>
</dbReference>
<dbReference type="SUPFAM" id="SSF56300">
    <property type="entry name" value="Metallo-dependent phosphatases"/>
    <property type="match status" value="1"/>
</dbReference>
<dbReference type="SUPFAM" id="SSF55816">
    <property type="entry name" value="5'-nucleotidase (syn. UDP-sugar hydrolase), C-terminal domain"/>
    <property type="match status" value="1"/>
</dbReference>
<protein>
    <recommendedName>
        <fullName evidence="6">Calcineurin-like phosphoesterase domain-containing protein</fullName>
    </recommendedName>
</protein>
<feature type="domain" description="Putative 5'-nucleotidase C-terminal" evidence="3">
    <location>
        <begin position="377"/>
        <end position="569"/>
    </location>
</feature>
<dbReference type="InterPro" id="IPR014485">
    <property type="entry name" value="Pesterase_C1039"/>
</dbReference>
<dbReference type="InterPro" id="IPR041823">
    <property type="entry name" value="YHR202W_N"/>
</dbReference>
<name>A0ABR3IS72_9AGAR</name>
<evidence type="ECO:0000259" key="3">
    <source>
        <dbReference type="Pfam" id="PF21953"/>
    </source>
</evidence>
<evidence type="ECO:0000259" key="2">
    <source>
        <dbReference type="Pfam" id="PF00149"/>
    </source>
</evidence>
<proteinExistence type="predicted"/>
<sequence>MINLLALTIFSALVTVHGCGDHDGHVHSKRAAPYVALSPPSRPLEWGDINILHTTDTHGWLLGHQKESFPEPNYSGDFGEFSSFVQRMKAIAVQKDVDLLLVDSGDLHDGSGLTDGYPPGGVNGHESNKFVQQLPYDIMAIGNHELYVYEVAHDMYKNFVPKIKGHYLSSNVNITVLDRKGSMVSVPVGKRFAKFKTRKGRKVTAFGVLFDFAGNAKNTTVQKVADMVKEEWFARAIKDEPDLFLLAGHMPVSRNNWPLVFDAIRAVHPYTPIMILGGHDHIRDCVQLDGRSMSLASGRYMETIGWMSAKLNYRGSQRNVTFSRRYLDANRVTYKFHTGRTDASFDTFKGLQISRGVKALAKKFDLGYLFGTAPRDFLKYMAPYPSENSLLSLFIEEASPLASSVNNTRASIPKIMITNSGGLRFDVFKGPFTKNDKLTTMPFSNRWVFIPNVTFSVANQVVSTLNHAGADHRRRSELASELYALGDVEGRFAEWLQDMDRRSGSERRAAGNLTIGYVTTDACPGLGDDTLHAPQPFHSIPDFIGSRPPNVTADATVDLVFVDFIQAQLIGILNSLQKEKNYTPTDVAEYTALKTNEILGVYAQHAWN</sequence>
<dbReference type="InterPro" id="IPR029052">
    <property type="entry name" value="Metallo-depent_PP-like"/>
</dbReference>
<keyword evidence="1" id="KW-0732">Signal</keyword>
<dbReference type="InterPro" id="IPR036907">
    <property type="entry name" value="5'-Nucleotdase_C_sf"/>
</dbReference>
<feature type="chain" id="PRO_5046738641" description="Calcineurin-like phosphoesterase domain-containing protein" evidence="1">
    <location>
        <begin position="19"/>
        <end position="608"/>
    </location>
</feature>
<reference evidence="5" key="1">
    <citation type="submission" date="2024-06" db="EMBL/GenBank/DDBJ databases">
        <title>Multi-omics analyses provide insights into the biosynthesis of the anticancer antibiotic pleurotin in Hohenbuehelia grisea.</title>
        <authorList>
            <person name="Weaver J.A."/>
            <person name="Alberti F."/>
        </authorList>
    </citation>
    <scope>NUCLEOTIDE SEQUENCE [LARGE SCALE GENOMIC DNA]</scope>
    <source>
        <strain evidence="5">T-177</strain>
    </source>
</reference>
<comment type="caution">
    <text evidence="4">The sequence shown here is derived from an EMBL/GenBank/DDBJ whole genome shotgun (WGS) entry which is preliminary data.</text>
</comment>
<dbReference type="EMBL" id="JASNQZ010000015">
    <property type="protein sequence ID" value="KAL0946122.1"/>
    <property type="molecule type" value="Genomic_DNA"/>
</dbReference>
<evidence type="ECO:0000313" key="5">
    <source>
        <dbReference type="Proteomes" id="UP001556367"/>
    </source>
</evidence>
<dbReference type="Pfam" id="PF00149">
    <property type="entry name" value="Metallophos"/>
    <property type="match status" value="1"/>
</dbReference>
<dbReference type="InterPro" id="IPR006146">
    <property type="entry name" value="5'-Nucleotdase_CS"/>
</dbReference>
<dbReference type="PROSITE" id="PS00785">
    <property type="entry name" value="5_NUCLEOTIDASE_1"/>
    <property type="match status" value="1"/>
</dbReference>
<gene>
    <name evidence="4" type="ORF">HGRIS_012387</name>
</gene>
<dbReference type="PANTHER" id="PTHR11575">
    <property type="entry name" value="5'-NUCLEOTIDASE-RELATED"/>
    <property type="match status" value="1"/>
</dbReference>
<dbReference type="CDD" id="cd07407">
    <property type="entry name" value="MPP_YHR202W_N"/>
    <property type="match status" value="1"/>
</dbReference>
<accession>A0ABR3IS72</accession>
<feature type="signal peptide" evidence="1">
    <location>
        <begin position="1"/>
        <end position="18"/>
    </location>
</feature>
<dbReference type="Gene3D" id="3.90.780.10">
    <property type="entry name" value="5'-Nucleotidase, C-terminal domain"/>
    <property type="match status" value="2"/>
</dbReference>
<keyword evidence="5" id="KW-1185">Reference proteome</keyword>
<dbReference type="Pfam" id="PF21953">
    <property type="entry name" value="NadN_nucleosid_C"/>
    <property type="match status" value="1"/>
</dbReference>
<dbReference type="InterPro" id="IPR053828">
    <property type="entry name" value="Nucleosidase_C"/>
</dbReference>
<dbReference type="InterPro" id="IPR006179">
    <property type="entry name" value="5_nucleotidase/apyrase"/>
</dbReference>
<evidence type="ECO:0000313" key="4">
    <source>
        <dbReference type="EMBL" id="KAL0946122.1"/>
    </source>
</evidence>
<dbReference type="PANTHER" id="PTHR11575:SF22">
    <property type="entry name" value="ADL392WP"/>
    <property type="match status" value="1"/>
</dbReference>
<dbReference type="Proteomes" id="UP001556367">
    <property type="component" value="Unassembled WGS sequence"/>
</dbReference>
<evidence type="ECO:0000256" key="1">
    <source>
        <dbReference type="SAM" id="SignalP"/>
    </source>
</evidence>
<dbReference type="InterPro" id="IPR004843">
    <property type="entry name" value="Calcineurin-like_PHP"/>
</dbReference>
<evidence type="ECO:0008006" key="6">
    <source>
        <dbReference type="Google" id="ProtNLM"/>
    </source>
</evidence>
<organism evidence="4 5">
    <name type="scientific">Hohenbuehelia grisea</name>
    <dbReference type="NCBI Taxonomy" id="104357"/>
    <lineage>
        <taxon>Eukaryota</taxon>
        <taxon>Fungi</taxon>
        <taxon>Dikarya</taxon>
        <taxon>Basidiomycota</taxon>
        <taxon>Agaricomycotina</taxon>
        <taxon>Agaricomycetes</taxon>
        <taxon>Agaricomycetidae</taxon>
        <taxon>Agaricales</taxon>
        <taxon>Pleurotineae</taxon>
        <taxon>Pleurotaceae</taxon>
        <taxon>Hohenbuehelia</taxon>
    </lineage>
</organism>
<feature type="domain" description="Calcineurin-like phosphoesterase" evidence="2">
    <location>
        <begin position="50"/>
        <end position="282"/>
    </location>
</feature>
<dbReference type="PIRSF" id="PIRSF017316">
    <property type="entry name" value="Pesterase_C1039"/>
    <property type="match status" value="1"/>
</dbReference>